<comment type="caution">
    <text evidence="3">The sequence shown here is derived from an EMBL/GenBank/DDBJ whole genome shotgun (WGS) entry which is preliminary data.</text>
</comment>
<gene>
    <name evidence="3" type="ORF">EBO15_23365</name>
</gene>
<dbReference type="EMBL" id="RFFG01000043">
    <property type="protein sequence ID" value="RMI41405.1"/>
    <property type="molecule type" value="Genomic_DNA"/>
</dbReference>
<protein>
    <submittedName>
        <fullName evidence="3">DUF2752 domain-containing protein</fullName>
    </submittedName>
</protein>
<sequence length="156" mass="16370">MGRGTPPDGATPTGTTPEGGRPRPSASRRLRSPLAVLGTAAAATVVVTFVDPHSPGHYPTCPFLFLTGYYCPGCGGLRMVNSLTHGHVSAAFGLNPLAFLLMPVAGYLWARWTYCAARGEQVTSVLLRKGALAGAVGLLLVYWVVRNLPFAHALAP</sequence>
<dbReference type="OrthoDB" id="5966662at2"/>
<name>A0A3M2LZC8_9ACTN</name>
<evidence type="ECO:0000256" key="1">
    <source>
        <dbReference type="SAM" id="MobiDB-lite"/>
    </source>
</evidence>
<keyword evidence="4" id="KW-1185">Reference proteome</keyword>
<accession>A0A3M2LZC8</accession>
<evidence type="ECO:0000256" key="2">
    <source>
        <dbReference type="SAM" id="Phobius"/>
    </source>
</evidence>
<keyword evidence="2" id="KW-1133">Transmembrane helix</keyword>
<proteinExistence type="predicted"/>
<reference evidence="3 4" key="1">
    <citation type="submission" date="2018-10" db="EMBL/GenBank/DDBJ databases">
        <title>Isolation from soil.</title>
        <authorList>
            <person name="Hu J."/>
        </authorList>
    </citation>
    <scope>NUCLEOTIDE SEQUENCE [LARGE SCALE GENOMIC DNA]</scope>
    <source>
        <strain evidence="3 4">NEAU-Ht49</strain>
    </source>
</reference>
<feature type="compositionally biased region" description="Low complexity" evidence="1">
    <location>
        <begin position="1"/>
        <end position="25"/>
    </location>
</feature>
<evidence type="ECO:0000313" key="3">
    <source>
        <dbReference type="EMBL" id="RMI41405.1"/>
    </source>
</evidence>
<dbReference type="AlphaFoldDB" id="A0A3M2LZC8"/>
<feature type="transmembrane region" description="Helical" evidence="2">
    <location>
        <begin position="88"/>
        <end position="110"/>
    </location>
</feature>
<keyword evidence="2" id="KW-0472">Membrane</keyword>
<dbReference type="Pfam" id="PF10825">
    <property type="entry name" value="DUF2752"/>
    <property type="match status" value="1"/>
</dbReference>
<feature type="transmembrane region" description="Helical" evidence="2">
    <location>
        <begin position="122"/>
        <end position="145"/>
    </location>
</feature>
<feature type="transmembrane region" description="Helical" evidence="2">
    <location>
        <begin position="30"/>
        <end position="50"/>
    </location>
</feature>
<dbReference type="Proteomes" id="UP000282674">
    <property type="component" value="Unassembled WGS sequence"/>
</dbReference>
<evidence type="ECO:0000313" key="4">
    <source>
        <dbReference type="Proteomes" id="UP000282674"/>
    </source>
</evidence>
<organism evidence="3 4">
    <name type="scientific">Actinomadura harenae</name>
    <dbReference type="NCBI Taxonomy" id="2483351"/>
    <lineage>
        <taxon>Bacteria</taxon>
        <taxon>Bacillati</taxon>
        <taxon>Actinomycetota</taxon>
        <taxon>Actinomycetes</taxon>
        <taxon>Streptosporangiales</taxon>
        <taxon>Thermomonosporaceae</taxon>
        <taxon>Actinomadura</taxon>
    </lineage>
</organism>
<dbReference type="InterPro" id="IPR021215">
    <property type="entry name" value="DUF2752"/>
</dbReference>
<feature type="region of interest" description="Disordered" evidence="1">
    <location>
        <begin position="1"/>
        <end position="27"/>
    </location>
</feature>
<keyword evidence="2" id="KW-0812">Transmembrane</keyword>